<comment type="similarity">
    <text evidence="1 6">Belongs to the peptidase S1B family.</text>
</comment>
<keyword evidence="10" id="KW-1185">Reference proteome</keyword>
<dbReference type="Gene3D" id="2.40.10.10">
    <property type="entry name" value="Trypsin-like serine proteases"/>
    <property type="match status" value="2"/>
</dbReference>
<dbReference type="GO" id="GO:0006508">
    <property type="term" value="P:proteolysis"/>
    <property type="evidence" value="ECO:0007669"/>
    <property type="project" value="UniProtKB-KW"/>
</dbReference>
<protein>
    <recommendedName>
        <fullName evidence="6">Serine protease</fullName>
        <ecNumber evidence="6">3.4.21.-</ecNumber>
    </recommendedName>
</protein>
<comment type="caution">
    <text evidence="9">The sequence shown here is derived from an EMBL/GenBank/DDBJ whole genome shotgun (WGS) entry which is preliminary data.</text>
</comment>
<dbReference type="PRINTS" id="PR01774">
    <property type="entry name" value="EXFOLTOXIN"/>
</dbReference>
<evidence type="ECO:0000259" key="8">
    <source>
        <dbReference type="Pfam" id="PF18885"/>
    </source>
</evidence>
<keyword evidence="4 6" id="KW-0378">Hydrolase</keyword>
<feature type="signal peptide" evidence="6">
    <location>
        <begin position="1"/>
        <end position="27"/>
    </location>
</feature>
<dbReference type="InterPro" id="IPR008353">
    <property type="entry name" value="Peptidase_S1B_tx"/>
</dbReference>
<dbReference type="GO" id="GO:0004252">
    <property type="term" value="F:serine-type endopeptidase activity"/>
    <property type="evidence" value="ECO:0007669"/>
    <property type="project" value="InterPro"/>
</dbReference>
<evidence type="ECO:0000256" key="3">
    <source>
        <dbReference type="ARBA" id="ARBA00022729"/>
    </source>
</evidence>
<dbReference type="Proteomes" id="UP000281771">
    <property type="component" value="Unassembled WGS sequence"/>
</dbReference>
<dbReference type="EMBL" id="RQZA01000002">
    <property type="protein sequence ID" value="RRD31807.1"/>
    <property type="molecule type" value="Genomic_DNA"/>
</dbReference>
<keyword evidence="2 6" id="KW-0645">Protease</keyword>
<gene>
    <name evidence="9" type="ORF">EII38_03380</name>
</gene>
<dbReference type="InterPro" id="IPR043708">
    <property type="entry name" value="DUF5648"/>
</dbReference>
<dbReference type="STRING" id="1123309.GCA_000377005_01039"/>
<dbReference type="PANTHER" id="PTHR15462:SF8">
    <property type="entry name" value="SERINE PROTEASE"/>
    <property type="match status" value="1"/>
</dbReference>
<accession>A0A3P1VDP5</accession>
<dbReference type="InterPro" id="IPR009003">
    <property type="entry name" value="Peptidase_S1_PA"/>
</dbReference>
<dbReference type="EC" id="3.4.21.-" evidence="6"/>
<dbReference type="SUPFAM" id="SSF50494">
    <property type="entry name" value="Trypsin-like serine proteases"/>
    <property type="match status" value="1"/>
</dbReference>
<keyword evidence="3 6" id="KW-0732">Signal</keyword>
<dbReference type="Pfam" id="PF00089">
    <property type="entry name" value="Trypsin"/>
    <property type="match status" value="1"/>
</dbReference>
<organism evidence="9 10">
    <name type="scientific">Streptococcus minor</name>
    <dbReference type="NCBI Taxonomy" id="229549"/>
    <lineage>
        <taxon>Bacteria</taxon>
        <taxon>Bacillati</taxon>
        <taxon>Bacillota</taxon>
        <taxon>Bacilli</taxon>
        <taxon>Lactobacillales</taxon>
        <taxon>Streptococcaceae</taxon>
        <taxon>Streptococcus</taxon>
    </lineage>
</organism>
<name>A0A3P1VDP5_9STRE</name>
<dbReference type="Pfam" id="PF18885">
    <property type="entry name" value="DUF5648"/>
    <property type="match status" value="1"/>
</dbReference>
<evidence type="ECO:0000256" key="6">
    <source>
        <dbReference type="RuleBase" id="RU004296"/>
    </source>
</evidence>
<dbReference type="RefSeq" id="WP_124776064.1">
    <property type="nucleotide sequence ID" value="NZ_RQZA01000002.1"/>
</dbReference>
<dbReference type="InterPro" id="IPR008256">
    <property type="entry name" value="Peptidase_S1B"/>
</dbReference>
<feature type="chain" id="PRO_5017846605" description="Serine protease" evidence="6">
    <location>
        <begin position="28"/>
        <end position="473"/>
    </location>
</feature>
<evidence type="ECO:0000256" key="1">
    <source>
        <dbReference type="ARBA" id="ARBA00008764"/>
    </source>
</evidence>
<dbReference type="PRINTS" id="PR00839">
    <property type="entry name" value="V8PROTEASE"/>
</dbReference>
<dbReference type="InterPro" id="IPR001254">
    <property type="entry name" value="Trypsin_dom"/>
</dbReference>
<dbReference type="InterPro" id="IPR043504">
    <property type="entry name" value="Peptidase_S1_PA_chymotrypsin"/>
</dbReference>
<reference evidence="9 10" key="1">
    <citation type="submission" date="2018-11" db="EMBL/GenBank/DDBJ databases">
        <title>Genomes From Bacteria Associated with the Canine Oral Cavity: a Test Case for Automated Genome-Based Taxonomic Assignment.</title>
        <authorList>
            <person name="Coil D.A."/>
            <person name="Jospin G."/>
            <person name="Darling A.E."/>
            <person name="Wallis C."/>
            <person name="Davis I.J."/>
            <person name="Harris S."/>
            <person name="Eisen J.A."/>
            <person name="Holcombe L.J."/>
            <person name="O'Flynn C."/>
        </authorList>
    </citation>
    <scope>NUCLEOTIDE SEQUENCE [LARGE SCALE GENOMIC DNA]</scope>
    <source>
        <strain evidence="9 10">OH4621_COT-116</strain>
    </source>
</reference>
<evidence type="ECO:0000259" key="7">
    <source>
        <dbReference type="Pfam" id="PF00089"/>
    </source>
</evidence>
<feature type="domain" description="Peptidase S1" evidence="7">
    <location>
        <begin position="132"/>
        <end position="295"/>
    </location>
</feature>
<evidence type="ECO:0000256" key="4">
    <source>
        <dbReference type="ARBA" id="ARBA00022801"/>
    </source>
</evidence>
<evidence type="ECO:0000256" key="5">
    <source>
        <dbReference type="ARBA" id="ARBA00022825"/>
    </source>
</evidence>
<evidence type="ECO:0000313" key="9">
    <source>
        <dbReference type="EMBL" id="RRD31807.1"/>
    </source>
</evidence>
<evidence type="ECO:0000256" key="2">
    <source>
        <dbReference type="ARBA" id="ARBA00022670"/>
    </source>
</evidence>
<dbReference type="InterPro" id="IPR050966">
    <property type="entry name" value="Glutamyl_endopeptidase"/>
</dbReference>
<dbReference type="AlphaFoldDB" id="A0A3P1VDP5"/>
<evidence type="ECO:0000313" key="10">
    <source>
        <dbReference type="Proteomes" id="UP000281771"/>
    </source>
</evidence>
<keyword evidence="5 6" id="KW-0720">Serine protease</keyword>
<proteinExistence type="inferred from homology"/>
<feature type="domain" description="DUF5648" evidence="8">
    <location>
        <begin position="347"/>
        <end position="472"/>
    </location>
</feature>
<dbReference type="PANTHER" id="PTHR15462">
    <property type="entry name" value="SERINE PROTEASE"/>
    <property type="match status" value="1"/>
</dbReference>
<sequence length="473" mass="52465">MKFTKSLCSMFLLTLVLGTTAPTLVSANETTTAEEVATTEVVSGHPVTTTELTEATHTLNVITSTVENTTTSEETTEESEPKIEDSEVAALVESGVLEGVIGADGQYRVTNTTVNPYRKTGVVLANFPSGNTGIGTGVLISPNLVLTAAHVFYNKKEGGWPTSLTFIPAFDGKKKHYGTYSAQNYYMFRLYKTTTGSSSEDNDMGVIKLNRNVDSRVGYLPISTTQVAGERIQLPGYPTRTDAKTGYMYTMFDKVSSINGKNIRYQLDTEPGQSGGGVLNRNNQVIAINTYEYGSYDRYTGEWIEFHYNMGRRVMEDTKAMINMARSNKPGNLSVVSQKTADPKHVTYRLYNPGIQRHLYTQSLDESSVLTTRGWNYEGVTFHTVPSGTPVYRLYGKVMKEHLYTTNKQERDALAKTGAWNAEGTAFYSGGKTPVYRLYHVGLRVHLYTADRNEVKVLGTRGWQNEGITFYTK</sequence>